<reference evidence="14 15" key="1">
    <citation type="submission" date="2019-05" db="EMBL/GenBank/DDBJ databases">
        <title>The compact genome of Giardia muris reveals important steps in the evolution of intestinal protozoan parasites.</title>
        <authorList>
            <person name="Xu F."/>
            <person name="Jimenez-Gonzalez A."/>
            <person name="Einarsson E."/>
            <person name="Astvaldsson A."/>
            <person name="Peirasmaki D."/>
            <person name="Eckmann L."/>
            <person name="Andersson J.O."/>
            <person name="Svard S.G."/>
            <person name="Jerlstrom-Hultqvist J."/>
        </authorList>
    </citation>
    <scope>NUCLEOTIDE SEQUENCE [LARGE SCALE GENOMIC DNA]</scope>
    <source>
        <strain evidence="14 15">Roberts-Thomson</strain>
    </source>
</reference>
<dbReference type="SMART" id="SM00382">
    <property type="entry name" value="AAA"/>
    <property type="match status" value="2"/>
</dbReference>
<dbReference type="Gene3D" id="3.40.50.300">
    <property type="entry name" value="P-loop containing nucleotide triphosphate hydrolases"/>
    <property type="match status" value="2"/>
</dbReference>
<dbReference type="FunFam" id="3.40.50.300:FF:002452">
    <property type="entry name" value="ABC-type metal ion transporter"/>
    <property type="match status" value="1"/>
</dbReference>
<dbReference type="Proteomes" id="UP000315496">
    <property type="component" value="Chromosome 2"/>
</dbReference>
<keyword evidence="9 11" id="KW-0472">Membrane</keyword>
<dbReference type="Pfam" id="PF00664">
    <property type="entry name" value="ABC_membrane"/>
    <property type="match status" value="2"/>
</dbReference>
<feature type="domain" description="ABC transporter" evidence="12">
    <location>
        <begin position="1299"/>
        <end position="1549"/>
    </location>
</feature>
<feature type="transmembrane region" description="Helical" evidence="11">
    <location>
        <begin position="1010"/>
        <end position="1039"/>
    </location>
</feature>
<dbReference type="OrthoDB" id="6500128at2759"/>
<feature type="transmembrane region" description="Helical" evidence="11">
    <location>
        <begin position="356"/>
        <end position="380"/>
    </location>
</feature>
<dbReference type="VEuPathDB" id="GiardiaDB:GMRT_12335"/>
<evidence type="ECO:0000256" key="7">
    <source>
        <dbReference type="ARBA" id="ARBA00022840"/>
    </source>
</evidence>
<dbReference type="EMBL" id="VDLU01000002">
    <property type="protein sequence ID" value="TNJ28375.1"/>
    <property type="molecule type" value="Genomic_DNA"/>
</dbReference>
<evidence type="ECO:0000256" key="4">
    <source>
        <dbReference type="ARBA" id="ARBA00022692"/>
    </source>
</evidence>
<keyword evidence="3" id="KW-0813">Transport</keyword>
<dbReference type="InterPro" id="IPR003593">
    <property type="entry name" value="AAA+_ATPase"/>
</dbReference>
<comment type="caution">
    <text evidence="14">The sequence shown here is derived from an EMBL/GenBank/DDBJ whole genome shotgun (WGS) entry which is preliminary data.</text>
</comment>
<dbReference type="InterPro" id="IPR027417">
    <property type="entry name" value="P-loop_NTPase"/>
</dbReference>
<dbReference type="PROSITE" id="PS50929">
    <property type="entry name" value="ABC_TM1F"/>
    <property type="match status" value="2"/>
</dbReference>
<evidence type="ECO:0000256" key="10">
    <source>
        <dbReference type="SAM" id="MobiDB-lite"/>
    </source>
</evidence>
<keyword evidence="5" id="KW-0677">Repeat</keyword>
<feature type="transmembrane region" description="Helical" evidence="11">
    <location>
        <begin position="1196"/>
        <end position="1219"/>
    </location>
</feature>
<keyword evidence="15" id="KW-1185">Reference proteome</keyword>
<feature type="region of interest" description="Disordered" evidence="10">
    <location>
        <begin position="16"/>
        <end position="37"/>
    </location>
</feature>
<feature type="transmembrane region" description="Helical" evidence="11">
    <location>
        <begin position="275"/>
        <end position="294"/>
    </location>
</feature>
<keyword evidence="4 11" id="KW-0812">Transmembrane</keyword>
<dbReference type="Gene3D" id="1.20.1560.10">
    <property type="entry name" value="ABC transporter type 1, transmembrane domain"/>
    <property type="match status" value="2"/>
</dbReference>
<feature type="transmembrane region" description="Helical" evidence="11">
    <location>
        <begin position="1231"/>
        <end position="1252"/>
    </location>
</feature>
<evidence type="ECO:0000259" key="12">
    <source>
        <dbReference type="PROSITE" id="PS50893"/>
    </source>
</evidence>
<evidence type="ECO:0000256" key="3">
    <source>
        <dbReference type="ARBA" id="ARBA00022448"/>
    </source>
</evidence>
<dbReference type="InterPro" id="IPR017871">
    <property type="entry name" value="ABC_transporter-like_CS"/>
</dbReference>
<sequence>MIDSAIELKASRTDAETTALDLPKKTPVRKKGPPPSPPKHFIVNFEGKVPMDERTCRCLRPFFAYMTPAVRVCKRQLCYYLCDLYPPSRKHNPKTSATHLAANWNKSVKKGKNPNLIWAAFVANKSSFLWAALIIIPLIGVQIALPYITQGLTKTLEPGNVEGKSIPDVLKQTWGYIIGVAAAQATQTIFESCLWYVLYDVLVRFVGSALDVMVNKVLAMSDIARQSSASSNMTNLLFSDTMRIANMLQFLYYYITIPINFVINLVYLGVRIDPSALACLIALIVFIPAFYYIINGFNSTLVSLMSLTDKRVQTVTEVLDGIKVVKLFTMEEIQHRRVMNSRNAELKVNRKFELSLSIFAIIGYSSSPVMTLFALLFMSITKELTSENVYTAAYLFRQLSLAFVFLPAFISWSMESGVSASRIRAFLTLPTVDRGVVERVPMTDDIENAIEVIGKPSFCYGLLEDKVIPPLLDGDYEDNLKRQKDIIRGRNKLISKQKKEAAALLKCVRAGTISVPEDECRLIEDFPRTLELVQKSDESAIQTLNLWSARLNLPPCDLVTKVSAYDKGLYRPPKGSSQYDRVCYSTLHALAVEGLYATSVEQQAFHKRAQRCRKDPEQSHHILLERYRKIEKMDDSPIALHELELTIRRGELVGLFGTVGCGKTSLFSALLGELRLHRSSRYSHENFSSYALEDSYLIFDYETGHSMPENRIFDTRVRLAGRIAYFTQASVIFSGSIRDNILFYRPYDEERYQEVCKICCLIPDLLMQDYGDLTEIGEKGVSLSGGQKARVALARAVYADADIYFLDDPLSAVDAHVGQQLWENVILGYLRARGKTVIIASHQTQYFKDCDRLLQMASGKVIYNECMSDVMNADPLERPEFLRQVSSADTISGMQTVMSATGIVNAALRAHPSMPGFSSENVQKNEYTQEMLDRAFLKTPPDVQQQSTEELEAGSLSCKMYKRWFKSGTYWRAGVYLLIPICWQVVYQYQFIFIQSWASDEFKPSIPYPYGYFGIYAAIVVVSAVLSWGTAVGTIPFLLESSRSLFQDMITSLLHSPLRFFDTTPLGRILNRLSKDFASVDMLLFLFISQAMQGIFEFLGLMVTICTLAWPTIIIVIPITIVYFISYGSFRRSAPQMKRLEGAAKSPVYNLCNEVMTSLQCIRAYQAEMNFIKNNRTHLDAYLSAYYSHLSLTRWFILRLNIISTVFGFLIILGLSIIAPLNILKEYTGLIIGYSFWTQIVVAWFITVFGLFESEMTSVERIIEYTALPPEDIVPKECQRVKELAAAGTPWPRKEGAGINVKDLRYRYRPELSLTLKGCTFEIRPGEHVGVVGRTGAGKSSLTQAFFRIAEADPGSSIEIDGVNILTDIGLYQARGAFAIIPQEPFLFSGTLRQSLCVYSSAIAEGLPPPPGVERIPDEKLWRVLEQVQMREYFEKQPGGLDAEIAANGDNLSAGQRQLVCVARALVRDPKIVILDEATAQVDRENDRLIQDTIRETMASTTIFSIAHRLDTVIDFGRILVVDAGKIAEYDTPANLLRREGSIFSQLVEKTGPETAQHLRDVAFESERRRAAVSE</sequence>
<dbReference type="GO" id="GO:0016887">
    <property type="term" value="F:ATP hydrolysis activity"/>
    <property type="evidence" value="ECO:0007669"/>
    <property type="project" value="InterPro"/>
</dbReference>
<evidence type="ECO:0000259" key="13">
    <source>
        <dbReference type="PROSITE" id="PS50929"/>
    </source>
</evidence>
<proteinExistence type="inferred from homology"/>
<dbReference type="InterPro" id="IPR003439">
    <property type="entry name" value="ABC_transporter-like_ATP-bd"/>
</dbReference>
<dbReference type="PROSITE" id="PS00211">
    <property type="entry name" value="ABC_TRANSPORTER_1"/>
    <property type="match status" value="2"/>
</dbReference>
<feature type="transmembrane region" description="Helical" evidence="11">
    <location>
        <begin position="1077"/>
        <end position="1096"/>
    </location>
</feature>
<dbReference type="InterPro" id="IPR044726">
    <property type="entry name" value="ABCC_6TM_D2"/>
</dbReference>
<evidence type="ECO:0000256" key="2">
    <source>
        <dbReference type="ARBA" id="ARBA00009726"/>
    </source>
</evidence>
<dbReference type="CDD" id="cd18580">
    <property type="entry name" value="ABC_6TM_ABCC_D2"/>
    <property type="match status" value="1"/>
</dbReference>
<evidence type="ECO:0000256" key="1">
    <source>
        <dbReference type="ARBA" id="ARBA00004141"/>
    </source>
</evidence>
<dbReference type="CDD" id="cd03244">
    <property type="entry name" value="ABCC_MRP_domain2"/>
    <property type="match status" value="1"/>
</dbReference>
<comment type="subcellular location">
    <subcellularLocation>
        <location evidence="1">Membrane</location>
        <topology evidence="1">Multi-pass membrane protein</topology>
    </subcellularLocation>
</comment>
<dbReference type="PANTHER" id="PTHR24223">
    <property type="entry name" value="ATP-BINDING CASSETTE SUB-FAMILY C"/>
    <property type="match status" value="1"/>
</dbReference>
<evidence type="ECO:0000256" key="11">
    <source>
        <dbReference type="SAM" id="Phobius"/>
    </source>
</evidence>
<feature type="domain" description="ABC transmembrane type-1" evidence="13">
    <location>
        <begin position="981"/>
        <end position="1213"/>
    </location>
</feature>
<comment type="similarity">
    <text evidence="2">Belongs to the ABC transporter superfamily. ABCC family. Conjugate transporter (TC 3.A.1.208) subfamily.</text>
</comment>
<dbReference type="SUPFAM" id="SSF52540">
    <property type="entry name" value="P-loop containing nucleoside triphosphate hydrolases"/>
    <property type="match status" value="2"/>
</dbReference>
<feature type="domain" description="ABC transporter" evidence="12">
    <location>
        <begin position="625"/>
        <end position="883"/>
    </location>
</feature>
<dbReference type="GO" id="GO:0005524">
    <property type="term" value="F:ATP binding"/>
    <property type="evidence" value="ECO:0007669"/>
    <property type="project" value="UniProtKB-KW"/>
</dbReference>
<keyword evidence="6" id="KW-0547">Nucleotide-binding</keyword>
<gene>
    <name evidence="14" type="ORF">GMRT_12335</name>
</gene>
<protein>
    <submittedName>
        <fullName evidence="14">Multidrug resistance-associated protein 1</fullName>
    </submittedName>
</protein>
<evidence type="ECO:0000313" key="15">
    <source>
        <dbReference type="Proteomes" id="UP000315496"/>
    </source>
</evidence>
<evidence type="ECO:0000256" key="8">
    <source>
        <dbReference type="ARBA" id="ARBA00022989"/>
    </source>
</evidence>
<dbReference type="InterPro" id="IPR050173">
    <property type="entry name" value="ABC_transporter_C-like"/>
</dbReference>
<evidence type="ECO:0000256" key="6">
    <source>
        <dbReference type="ARBA" id="ARBA00022741"/>
    </source>
</evidence>
<dbReference type="PROSITE" id="PS50893">
    <property type="entry name" value="ABC_TRANSPORTER_2"/>
    <property type="match status" value="2"/>
</dbReference>
<feature type="domain" description="ABC transmembrane type-1" evidence="13">
    <location>
        <begin position="129"/>
        <end position="411"/>
    </location>
</feature>
<feature type="transmembrane region" description="Helical" evidence="11">
    <location>
        <begin position="392"/>
        <end position="414"/>
    </location>
</feature>
<accession>A0A4Z1STR6</accession>
<evidence type="ECO:0000313" key="14">
    <source>
        <dbReference type="EMBL" id="TNJ28375.1"/>
    </source>
</evidence>
<feature type="transmembrane region" description="Helical" evidence="11">
    <location>
        <begin position="969"/>
        <end position="990"/>
    </location>
</feature>
<dbReference type="FunFam" id="1.20.1560.10:FF:000013">
    <property type="entry name" value="ABC transporter C family member 2"/>
    <property type="match status" value="1"/>
</dbReference>
<evidence type="ECO:0000256" key="5">
    <source>
        <dbReference type="ARBA" id="ARBA00022737"/>
    </source>
</evidence>
<feature type="transmembrane region" description="Helical" evidence="11">
    <location>
        <begin position="251"/>
        <end position="269"/>
    </location>
</feature>
<dbReference type="CDD" id="cd18579">
    <property type="entry name" value="ABC_6TM_ABCC_D1"/>
    <property type="match status" value="1"/>
</dbReference>
<organism evidence="14 15">
    <name type="scientific">Giardia muris</name>
    <dbReference type="NCBI Taxonomy" id="5742"/>
    <lineage>
        <taxon>Eukaryota</taxon>
        <taxon>Metamonada</taxon>
        <taxon>Diplomonadida</taxon>
        <taxon>Hexamitidae</taxon>
        <taxon>Giardiinae</taxon>
        <taxon>Giardia</taxon>
    </lineage>
</organism>
<dbReference type="GO" id="GO:0140359">
    <property type="term" value="F:ABC-type transporter activity"/>
    <property type="evidence" value="ECO:0007669"/>
    <property type="project" value="InterPro"/>
</dbReference>
<dbReference type="CDD" id="cd03250">
    <property type="entry name" value="ABCC_MRP_domain1"/>
    <property type="match status" value="1"/>
</dbReference>
<feature type="transmembrane region" description="Helical" evidence="11">
    <location>
        <begin position="128"/>
        <end position="148"/>
    </location>
</feature>
<evidence type="ECO:0000256" key="9">
    <source>
        <dbReference type="ARBA" id="ARBA00023136"/>
    </source>
</evidence>
<dbReference type="InterPro" id="IPR036640">
    <property type="entry name" value="ABC1_TM_sf"/>
</dbReference>
<feature type="transmembrane region" description="Helical" evidence="11">
    <location>
        <begin position="1108"/>
        <end position="1130"/>
    </location>
</feature>
<dbReference type="InterPro" id="IPR044746">
    <property type="entry name" value="ABCC_6TM_D1"/>
</dbReference>
<name>A0A4Z1STR6_GIAMU</name>
<keyword evidence="7" id="KW-0067">ATP-binding</keyword>
<dbReference type="SUPFAM" id="SSF90123">
    <property type="entry name" value="ABC transporter transmembrane region"/>
    <property type="match status" value="2"/>
</dbReference>
<dbReference type="GO" id="GO:0016020">
    <property type="term" value="C:membrane"/>
    <property type="evidence" value="ECO:0007669"/>
    <property type="project" value="UniProtKB-SubCell"/>
</dbReference>
<keyword evidence="8 11" id="KW-1133">Transmembrane helix</keyword>
<dbReference type="Pfam" id="PF00005">
    <property type="entry name" value="ABC_tran"/>
    <property type="match status" value="2"/>
</dbReference>
<dbReference type="InterPro" id="IPR011527">
    <property type="entry name" value="ABC1_TM_dom"/>
</dbReference>
<dbReference type="PANTHER" id="PTHR24223:SF456">
    <property type="entry name" value="MULTIDRUG RESISTANCE-ASSOCIATED PROTEIN LETHAL(2)03659"/>
    <property type="match status" value="1"/>
</dbReference>